<accession>A0A6C0ACX6</accession>
<evidence type="ECO:0000313" key="1">
    <source>
        <dbReference type="EMBL" id="QHS77502.1"/>
    </source>
</evidence>
<reference evidence="1" key="1">
    <citation type="journal article" date="2020" name="Nature">
        <title>Giant virus diversity and host interactions through global metagenomics.</title>
        <authorList>
            <person name="Schulz F."/>
            <person name="Roux S."/>
            <person name="Paez-Espino D."/>
            <person name="Jungbluth S."/>
            <person name="Walsh D.A."/>
            <person name="Denef V.J."/>
            <person name="McMahon K.D."/>
            <person name="Konstantinidis K.T."/>
            <person name="Eloe-Fadrosh E.A."/>
            <person name="Kyrpides N.C."/>
            <person name="Woyke T."/>
        </authorList>
    </citation>
    <scope>NUCLEOTIDE SEQUENCE</scope>
    <source>
        <strain evidence="1">GVMAG-S-1004661-13</strain>
    </source>
</reference>
<name>A0A6C0ACX6_9ZZZZ</name>
<protein>
    <submittedName>
        <fullName evidence="1">Uncharacterized protein</fullName>
    </submittedName>
</protein>
<proteinExistence type="predicted"/>
<dbReference type="AlphaFoldDB" id="A0A6C0ACX6"/>
<dbReference type="EMBL" id="MN740551">
    <property type="protein sequence ID" value="QHS77502.1"/>
    <property type="molecule type" value="Genomic_DNA"/>
</dbReference>
<sequence>MKTANNKYSYKCIIFNKTIDEWVQDAHQYNCKQNNWKFFPLKQGGFGYDNLVLSLMKPLKEIEKDKNILKKRNKIAELVHDGWCENYIYWRDNSPFNTNTAYTKPSKPLNDERRNNCANTKFEDLPQEEKDKDLIFANFIIDKLKNLDEKCNQ</sequence>
<organism evidence="1">
    <name type="scientific">viral metagenome</name>
    <dbReference type="NCBI Taxonomy" id="1070528"/>
    <lineage>
        <taxon>unclassified sequences</taxon>
        <taxon>metagenomes</taxon>
        <taxon>organismal metagenomes</taxon>
    </lineage>
</organism>